<name>A0A7W7GN75_9MICC</name>
<comment type="similarity">
    <text evidence="4 7">Belongs to the glucosamine/galactosamine-6-phosphate isomerase family. 6-phosphogluconolactonase subfamily.</text>
</comment>
<sequence length="250" mass="26277">MNAEIRHVHPDRGALATACAQELLAVAGRAVAERGRADLVLTGGSTGIAVVAALPECPAVGDIDFSRVHFWFGDERWVPTAHEDRNDQQAMDAGLAELMRLTARTPRALRAPNVHRFPARSDSADLDTAARQAATALTPTPAFDVVLLGMGPDAHVASLFPGHPGLDAAGMPVVAVRQSPKPPSERLSLTLEAIGAADQVWFTVAGADKADAVASVVAAREAGRRDPALPASLVDGRRRTVWWLDEAAAG</sequence>
<dbReference type="CDD" id="cd01400">
    <property type="entry name" value="6PGL"/>
    <property type="match status" value="1"/>
</dbReference>
<dbReference type="InterPro" id="IPR006148">
    <property type="entry name" value="Glc/Gal-6P_isomerase"/>
</dbReference>
<organism evidence="9 10">
    <name type="scientific">Micrococcus cohnii</name>
    <dbReference type="NCBI Taxonomy" id="993416"/>
    <lineage>
        <taxon>Bacteria</taxon>
        <taxon>Bacillati</taxon>
        <taxon>Actinomycetota</taxon>
        <taxon>Actinomycetes</taxon>
        <taxon>Micrococcales</taxon>
        <taxon>Micrococcaceae</taxon>
        <taxon>Micrococcus</taxon>
    </lineage>
</organism>
<gene>
    <name evidence="7" type="primary">pgl</name>
    <name evidence="9" type="ORF">HDA30_000717</name>
</gene>
<comment type="catalytic activity">
    <reaction evidence="1 7">
        <text>6-phospho-D-glucono-1,5-lactone + H2O = 6-phospho-D-gluconate + H(+)</text>
        <dbReference type="Rhea" id="RHEA:12556"/>
        <dbReference type="ChEBI" id="CHEBI:15377"/>
        <dbReference type="ChEBI" id="CHEBI:15378"/>
        <dbReference type="ChEBI" id="CHEBI:57955"/>
        <dbReference type="ChEBI" id="CHEBI:58759"/>
        <dbReference type="EC" id="3.1.1.31"/>
    </reaction>
</comment>
<dbReference type="Proteomes" id="UP000540191">
    <property type="component" value="Unassembled WGS sequence"/>
</dbReference>
<comment type="pathway">
    <text evidence="3 7">Carbohydrate degradation; pentose phosphate pathway; D-ribulose 5-phosphate from D-glucose 6-phosphate (oxidative stage): step 2/3.</text>
</comment>
<dbReference type="SUPFAM" id="SSF100950">
    <property type="entry name" value="NagB/RpiA/CoA transferase-like"/>
    <property type="match status" value="1"/>
</dbReference>
<comment type="function">
    <text evidence="2 7">Hydrolysis of 6-phosphogluconolactone to 6-phosphogluconate.</text>
</comment>
<comment type="caution">
    <text evidence="9">The sequence shown here is derived from an EMBL/GenBank/DDBJ whole genome shotgun (WGS) entry which is preliminary data.</text>
</comment>
<dbReference type="Pfam" id="PF01182">
    <property type="entry name" value="Glucosamine_iso"/>
    <property type="match status" value="1"/>
</dbReference>
<keyword evidence="7 9" id="KW-0378">Hydrolase</keyword>
<evidence type="ECO:0000256" key="7">
    <source>
        <dbReference type="RuleBase" id="RU365095"/>
    </source>
</evidence>
<evidence type="ECO:0000313" key="10">
    <source>
        <dbReference type="Proteomes" id="UP000540191"/>
    </source>
</evidence>
<dbReference type="GO" id="GO:0006098">
    <property type="term" value="P:pentose-phosphate shunt"/>
    <property type="evidence" value="ECO:0007669"/>
    <property type="project" value="UniProtKB-UniPathway"/>
</dbReference>
<reference evidence="9 10" key="1">
    <citation type="submission" date="2020-08" db="EMBL/GenBank/DDBJ databases">
        <title>Sequencing the genomes of 1000 actinobacteria strains.</title>
        <authorList>
            <person name="Klenk H.-P."/>
        </authorList>
    </citation>
    <scope>NUCLEOTIDE SEQUENCE [LARGE SCALE GENOMIC DNA]</scope>
    <source>
        <strain evidence="9 10">DSM 23974</strain>
    </source>
</reference>
<evidence type="ECO:0000259" key="8">
    <source>
        <dbReference type="Pfam" id="PF01182"/>
    </source>
</evidence>
<dbReference type="AlphaFoldDB" id="A0A7W7GN75"/>
<keyword evidence="10" id="KW-1185">Reference proteome</keyword>
<dbReference type="RefSeq" id="WP_184241132.1">
    <property type="nucleotide sequence ID" value="NZ_JACHNA010000001.1"/>
</dbReference>
<dbReference type="Gene3D" id="3.40.50.1360">
    <property type="match status" value="1"/>
</dbReference>
<dbReference type="PANTHER" id="PTHR11054">
    <property type="entry name" value="6-PHOSPHOGLUCONOLACTONASE"/>
    <property type="match status" value="1"/>
</dbReference>
<evidence type="ECO:0000313" key="9">
    <source>
        <dbReference type="EMBL" id="MBB4735209.1"/>
    </source>
</evidence>
<dbReference type="InterPro" id="IPR039104">
    <property type="entry name" value="6PGL"/>
</dbReference>
<dbReference type="NCBIfam" id="TIGR01198">
    <property type="entry name" value="pgl"/>
    <property type="match status" value="1"/>
</dbReference>
<dbReference type="GO" id="GO:0005975">
    <property type="term" value="P:carbohydrate metabolic process"/>
    <property type="evidence" value="ECO:0007669"/>
    <property type="project" value="UniProtKB-UniRule"/>
</dbReference>
<dbReference type="EMBL" id="JACHNA010000001">
    <property type="protein sequence ID" value="MBB4735209.1"/>
    <property type="molecule type" value="Genomic_DNA"/>
</dbReference>
<proteinExistence type="inferred from homology"/>
<evidence type="ECO:0000256" key="5">
    <source>
        <dbReference type="ARBA" id="ARBA00013198"/>
    </source>
</evidence>
<evidence type="ECO:0000256" key="2">
    <source>
        <dbReference type="ARBA" id="ARBA00002681"/>
    </source>
</evidence>
<feature type="domain" description="Glucosamine/galactosamine-6-phosphate isomerase" evidence="8">
    <location>
        <begin position="11"/>
        <end position="242"/>
    </location>
</feature>
<dbReference type="PANTHER" id="PTHR11054:SF0">
    <property type="entry name" value="6-PHOSPHOGLUCONOLACTONASE"/>
    <property type="match status" value="1"/>
</dbReference>
<dbReference type="GO" id="GO:0017057">
    <property type="term" value="F:6-phosphogluconolactonase activity"/>
    <property type="evidence" value="ECO:0007669"/>
    <property type="project" value="UniProtKB-UniRule"/>
</dbReference>
<dbReference type="InterPro" id="IPR005900">
    <property type="entry name" value="6-phosphogluconolactonase_DevB"/>
</dbReference>
<dbReference type="InterPro" id="IPR037171">
    <property type="entry name" value="NagB/RpiA_transferase-like"/>
</dbReference>
<evidence type="ECO:0000256" key="6">
    <source>
        <dbReference type="ARBA" id="ARBA00020337"/>
    </source>
</evidence>
<accession>A0A7W7GN75</accession>
<evidence type="ECO:0000256" key="1">
    <source>
        <dbReference type="ARBA" id="ARBA00000832"/>
    </source>
</evidence>
<protein>
    <recommendedName>
        <fullName evidence="6 7">6-phosphogluconolactonase</fullName>
        <shortName evidence="7">6PGL</shortName>
        <ecNumber evidence="5 7">3.1.1.31</ecNumber>
    </recommendedName>
</protein>
<evidence type="ECO:0000256" key="4">
    <source>
        <dbReference type="ARBA" id="ARBA00010662"/>
    </source>
</evidence>
<dbReference type="UniPathway" id="UPA00115">
    <property type="reaction ID" value="UER00409"/>
</dbReference>
<dbReference type="EC" id="3.1.1.31" evidence="5 7"/>
<evidence type="ECO:0000256" key="3">
    <source>
        <dbReference type="ARBA" id="ARBA00004961"/>
    </source>
</evidence>